<keyword evidence="6" id="KW-0822">Tryptophan biosynthesis</keyword>
<evidence type="ECO:0000256" key="7">
    <source>
        <dbReference type="ARBA" id="ARBA00023141"/>
    </source>
</evidence>
<keyword evidence="5" id="KW-0210">Decarboxylase</keyword>
<dbReference type="GO" id="GO:0000162">
    <property type="term" value="P:L-tryptophan biosynthetic process"/>
    <property type="evidence" value="ECO:0007669"/>
    <property type="project" value="UniProtKB-KW"/>
</dbReference>
<evidence type="ECO:0000256" key="4">
    <source>
        <dbReference type="ARBA" id="ARBA00022605"/>
    </source>
</evidence>
<evidence type="ECO:0000256" key="1">
    <source>
        <dbReference type="ARBA" id="ARBA00001633"/>
    </source>
</evidence>
<evidence type="ECO:0000256" key="8">
    <source>
        <dbReference type="ARBA" id="ARBA00023239"/>
    </source>
</evidence>
<dbReference type="InterPro" id="IPR013798">
    <property type="entry name" value="Indole-3-glycerol_P_synth_dom"/>
</dbReference>
<dbReference type="Proteomes" id="UP001190700">
    <property type="component" value="Unassembled WGS sequence"/>
</dbReference>
<dbReference type="AlphaFoldDB" id="A0AAE0L471"/>
<gene>
    <name evidence="10" type="ORF">CYMTET_20205</name>
</gene>
<comment type="caution">
    <text evidence="10">The sequence shown here is derived from an EMBL/GenBank/DDBJ whole genome shotgun (WGS) entry which is preliminary data.</text>
</comment>
<evidence type="ECO:0000256" key="5">
    <source>
        <dbReference type="ARBA" id="ARBA00022793"/>
    </source>
</evidence>
<dbReference type="InterPro" id="IPR045186">
    <property type="entry name" value="Indole-3-glycerol_P_synth"/>
</dbReference>
<comment type="catalytic activity">
    <reaction evidence="1">
        <text>1-(2-carboxyphenylamino)-1-deoxy-D-ribulose 5-phosphate + H(+) = (1S,2R)-1-C-(indol-3-yl)glycerol 3-phosphate + CO2 + H2O</text>
        <dbReference type="Rhea" id="RHEA:23476"/>
        <dbReference type="ChEBI" id="CHEBI:15377"/>
        <dbReference type="ChEBI" id="CHEBI:15378"/>
        <dbReference type="ChEBI" id="CHEBI:16526"/>
        <dbReference type="ChEBI" id="CHEBI:58613"/>
        <dbReference type="ChEBI" id="CHEBI:58866"/>
        <dbReference type="EC" id="4.1.1.48"/>
    </reaction>
</comment>
<accession>A0AAE0L471</accession>
<keyword evidence="7" id="KW-0057">Aromatic amino acid biosynthesis</keyword>
<dbReference type="SUPFAM" id="SSF51366">
    <property type="entry name" value="Ribulose-phoshate binding barrel"/>
    <property type="match status" value="1"/>
</dbReference>
<dbReference type="PANTHER" id="PTHR22854:SF2">
    <property type="entry name" value="INDOLE-3-GLYCEROL-PHOSPHATE SYNTHASE"/>
    <property type="match status" value="1"/>
</dbReference>
<protein>
    <recommendedName>
        <fullName evidence="3">indole-3-glycerol-phosphate synthase</fullName>
        <ecNumber evidence="3">4.1.1.48</ecNumber>
    </recommendedName>
</protein>
<keyword evidence="11" id="KW-1185">Reference proteome</keyword>
<name>A0AAE0L471_9CHLO</name>
<keyword evidence="8" id="KW-0456">Lyase</keyword>
<feature type="domain" description="Indole-3-glycerol phosphate synthase" evidence="9">
    <location>
        <begin position="47"/>
        <end position="116"/>
    </location>
</feature>
<comment type="pathway">
    <text evidence="2">Amino-acid biosynthesis; L-tryptophan biosynthesis; L-tryptophan from chorismate: step 4/5.</text>
</comment>
<evidence type="ECO:0000313" key="10">
    <source>
        <dbReference type="EMBL" id="KAK3271443.1"/>
    </source>
</evidence>
<dbReference type="EMBL" id="LGRX02009740">
    <property type="protein sequence ID" value="KAK3271443.1"/>
    <property type="molecule type" value="Genomic_DNA"/>
</dbReference>
<keyword evidence="4" id="KW-0028">Amino-acid biosynthesis</keyword>
<evidence type="ECO:0000256" key="3">
    <source>
        <dbReference type="ARBA" id="ARBA00012362"/>
    </source>
</evidence>
<dbReference type="GO" id="GO:0004640">
    <property type="term" value="F:phosphoribosylanthranilate isomerase activity"/>
    <property type="evidence" value="ECO:0007669"/>
    <property type="project" value="TreeGrafter"/>
</dbReference>
<dbReference type="GO" id="GO:0004425">
    <property type="term" value="F:indole-3-glycerol-phosphate synthase activity"/>
    <property type="evidence" value="ECO:0007669"/>
    <property type="project" value="UniProtKB-EC"/>
</dbReference>
<dbReference type="PANTHER" id="PTHR22854">
    <property type="entry name" value="TRYPTOPHAN BIOSYNTHESIS PROTEIN"/>
    <property type="match status" value="1"/>
</dbReference>
<proteinExistence type="predicted"/>
<evidence type="ECO:0000256" key="6">
    <source>
        <dbReference type="ARBA" id="ARBA00022822"/>
    </source>
</evidence>
<reference evidence="10 11" key="1">
    <citation type="journal article" date="2015" name="Genome Biol. Evol.">
        <title>Comparative Genomics of a Bacterivorous Green Alga Reveals Evolutionary Causalities and Consequences of Phago-Mixotrophic Mode of Nutrition.</title>
        <authorList>
            <person name="Burns J.A."/>
            <person name="Paasch A."/>
            <person name="Narechania A."/>
            <person name="Kim E."/>
        </authorList>
    </citation>
    <scope>NUCLEOTIDE SEQUENCE [LARGE SCALE GENOMIC DNA]</scope>
    <source>
        <strain evidence="10 11">PLY_AMNH</strain>
    </source>
</reference>
<dbReference type="EC" id="4.1.1.48" evidence="3"/>
<sequence>MARVTALVNVHGSAVDKIGTLHQNVRKVYRETLARGRYFGAVLFPGTFSVDLQITVDLLSGPLGDIVRERDILMVGESGIFTPEDVKVVQDAGTRAILVGESLVRENDPTAAIKTLLSLE</sequence>
<dbReference type="Gene3D" id="3.20.20.70">
    <property type="entry name" value="Aldolase class I"/>
    <property type="match status" value="1"/>
</dbReference>
<organism evidence="10 11">
    <name type="scientific">Cymbomonas tetramitiformis</name>
    <dbReference type="NCBI Taxonomy" id="36881"/>
    <lineage>
        <taxon>Eukaryota</taxon>
        <taxon>Viridiplantae</taxon>
        <taxon>Chlorophyta</taxon>
        <taxon>Pyramimonadophyceae</taxon>
        <taxon>Pyramimonadales</taxon>
        <taxon>Pyramimonadaceae</taxon>
        <taxon>Cymbomonas</taxon>
    </lineage>
</organism>
<evidence type="ECO:0000259" key="9">
    <source>
        <dbReference type="Pfam" id="PF00218"/>
    </source>
</evidence>
<evidence type="ECO:0000256" key="2">
    <source>
        <dbReference type="ARBA" id="ARBA00004696"/>
    </source>
</evidence>
<dbReference type="InterPro" id="IPR011060">
    <property type="entry name" value="RibuloseP-bd_barrel"/>
</dbReference>
<dbReference type="InterPro" id="IPR013785">
    <property type="entry name" value="Aldolase_TIM"/>
</dbReference>
<dbReference type="Pfam" id="PF00218">
    <property type="entry name" value="IGPS"/>
    <property type="match status" value="1"/>
</dbReference>
<evidence type="ECO:0000313" key="11">
    <source>
        <dbReference type="Proteomes" id="UP001190700"/>
    </source>
</evidence>